<dbReference type="Pfam" id="PF02321">
    <property type="entry name" value="OEP"/>
    <property type="match status" value="2"/>
</dbReference>
<dbReference type="RefSeq" id="WP_306945437.1">
    <property type="nucleotide sequence ID" value="NZ_CP132976.1"/>
</dbReference>
<evidence type="ECO:0000256" key="3">
    <source>
        <dbReference type="ARBA" id="ARBA00022448"/>
    </source>
</evidence>
<accession>A0ABY9M4P0</accession>
<dbReference type="Gene3D" id="1.20.1600.10">
    <property type="entry name" value="Outer membrane efflux proteins (OEP)"/>
    <property type="match status" value="1"/>
</dbReference>
<evidence type="ECO:0000256" key="7">
    <source>
        <dbReference type="ARBA" id="ARBA00023237"/>
    </source>
</evidence>
<evidence type="ECO:0000256" key="2">
    <source>
        <dbReference type="ARBA" id="ARBA00007613"/>
    </source>
</evidence>
<organism evidence="10 11">
    <name type="scientific">Achromobacter seleniivolatilans</name>
    <dbReference type="NCBI Taxonomy" id="3047478"/>
    <lineage>
        <taxon>Bacteria</taxon>
        <taxon>Pseudomonadati</taxon>
        <taxon>Pseudomonadota</taxon>
        <taxon>Betaproteobacteria</taxon>
        <taxon>Burkholderiales</taxon>
        <taxon>Alcaligenaceae</taxon>
        <taxon>Achromobacter</taxon>
    </lineage>
</organism>
<protein>
    <submittedName>
        <fullName evidence="10">TolC family outer membrane protein</fullName>
    </submittedName>
</protein>
<comment type="subcellular location">
    <subcellularLocation>
        <location evidence="1">Cell outer membrane</location>
    </subcellularLocation>
</comment>
<dbReference type="PANTHER" id="PTHR30026">
    <property type="entry name" value="OUTER MEMBRANE PROTEIN TOLC"/>
    <property type="match status" value="1"/>
</dbReference>
<evidence type="ECO:0000256" key="4">
    <source>
        <dbReference type="ARBA" id="ARBA00022452"/>
    </source>
</evidence>
<evidence type="ECO:0000256" key="5">
    <source>
        <dbReference type="ARBA" id="ARBA00022692"/>
    </source>
</evidence>
<proteinExistence type="inferred from homology"/>
<dbReference type="Proteomes" id="UP001234798">
    <property type="component" value="Chromosome"/>
</dbReference>
<comment type="similarity">
    <text evidence="2">Belongs to the outer membrane factor (OMF) (TC 1.B.17) family.</text>
</comment>
<evidence type="ECO:0000256" key="1">
    <source>
        <dbReference type="ARBA" id="ARBA00004442"/>
    </source>
</evidence>
<keyword evidence="6" id="KW-0472">Membrane</keyword>
<keyword evidence="4" id="KW-1134">Transmembrane beta strand</keyword>
<dbReference type="SUPFAM" id="SSF56954">
    <property type="entry name" value="Outer membrane efflux proteins (OEP)"/>
    <property type="match status" value="1"/>
</dbReference>
<keyword evidence="5" id="KW-0812">Transmembrane</keyword>
<evidence type="ECO:0000313" key="11">
    <source>
        <dbReference type="Proteomes" id="UP001234798"/>
    </source>
</evidence>
<feature type="chain" id="PRO_5046762836" evidence="9">
    <location>
        <begin position="34"/>
        <end position="546"/>
    </location>
</feature>
<dbReference type="InterPro" id="IPR010130">
    <property type="entry name" value="T1SS_OMP_TolC"/>
</dbReference>
<keyword evidence="11" id="KW-1185">Reference proteome</keyword>
<feature type="compositionally biased region" description="Low complexity" evidence="8">
    <location>
        <begin position="42"/>
        <end position="53"/>
    </location>
</feature>
<dbReference type="EMBL" id="CP132976">
    <property type="protein sequence ID" value="WMD21588.1"/>
    <property type="molecule type" value="Genomic_DNA"/>
</dbReference>
<feature type="region of interest" description="Disordered" evidence="8">
    <location>
        <begin position="42"/>
        <end position="94"/>
    </location>
</feature>
<evidence type="ECO:0000313" key="10">
    <source>
        <dbReference type="EMBL" id="WMD21588.1"/>
    </source>
</evidence>
<sequence length="546" mass="58884">MTDHDTLFFRPALARKGMVAMAVLAAMSLAGCAARSGTAPATASAGATETPAAGVQTEGGTLKMGATGPRETTRFGLAAPSAQMDTVPPEPAPRFDEKTVLPAPASYLAENMPAYNGAQLPDQTDPMTLDQVYMMALQNDPQLQGAYQELQAVGYGVMSARAGLLPSVSGEVNRSKVRQNVVDSENAVYQTGRAAWAENGWALTLNQPIFELGAYHKWRQSQDAERKQVASYAYAQQDLMLRTATAYLSVLAAQDQVELTEAERRTTQKQMELVQARYHSGQETRVGLSEVQARLDIQDANTLLAQNDYLDKQQAVQEIIGFGNLKLRPVRKDLPMSMPVPNDPQAWLRTALEQNWSIRAASAGVAVAEKEVSVQKAGYYPSVNLRASTGRNETGGSLFGGGSTVADTRVTVNLNVPIFQSGYTYGMSHAAASRLSAASSDLSLTRRKVQRQVFSSFQNIVIGIDRMRALNSSVQSFELALKLKEEGFTAGLNDIVSVLDATRNLYNAKRQQAEAGYNFVLDGLKLKQGAGTLSAADIAAISQQML</sequence>
<keyword evidence="3" id="KW-0813">Transport</keyword>
<evidence type="ECO:0000256" key="9">
    <source>
        <dbReference type="SAM" id="SignalP"/>
    </source>
</evidence>
<keyword evidence="7" id="KW-0998">Cell outer membrane</keyword>
<dbReference type="NCBIfam" id="TIGR01844">
    <property type="entry name" value="type_I_sec_TolC"/>
    <property type="match status" value="1"/>
</dbReference>
<dbReference type="InterPro" id="IPR051906">
    <property type="entry name" value="TolC-like"/>
</dbReference>
<name>A0ABY9M4P0_9BURK</name>
<keyword evidence="9" id="KW-0732">Signal</keyword>
<gene>
    <name evidence="10" type="ORF">RAS12_04215</name>
</gene>
<evidence type="ECO:0000256" key="8">
    <source>
        <dbReference type="SAM" id="MobiDB-lite"/>
    </source>
</evidence>
<feature type="signal peptide" evidence="9">
    <location>
        <begin position="1"/>
        <end position="33"/>
    </location>
</feature>
<reference evidence="10 11" key="1">
    <citation type="submission" date="2023-08" db="EMBL/GenBank/DDBJ databases">
        <title>Achromobacter seleniivolatilans sp. nov., isolated from seleniferous soil.</title>
        <authorList>
            <person name="Zhang S."/>
            <person name="Li K."/>
            <person name="Peng J."/>
            <person name="Zhao Q."/>
            <person name="Wang H."/>
            <person name="Guo Y."/>
        </authorList>
    </citation>
    <scope>NUCLEOTIDE SEQUENCE [LARGE SCALE GENOMIC DNA]</scope>
    <source>
        <strain evidence="10 11">R39</strain>
    </source>
</reference>
<dbReference type="PANTHER" id="PTHR30026:SF20">
    <property type="entry name" value="OUTER MEMBRANE PROTEIN TOLC"/>
    <property type="match status" value="1"/>
</dbReference>
<evidence type="ECO:0000256" key="6">
    <source>
        <dbReference type="ARBA" id="ARBA00023136"/>
    </source>
</evidence>
<dbReference type="InterPro" id="IPR003423">
    <property type="entry name" value="OMP_efflux"/>
</dbReference>